<dbReference type="PROSITE" id="PS00676">
    <property type="entry name" value="SIGMA54_INTERACT_2"/>
    <property type="match status" value="1"/>
</dbReference>
<gene>
    <name evidence="8" type="ORF">R4Z09_01395</name>
</gene>
<keyword evidence="1" id="KW-0547">Nucleotide-binding</keyword>
<dbReference type="SMART" id="SM00382">
    <property type="entry name" value="AAA"/>
    <property type="match status" value="1"/>
</dbReference>
<dbReference type="PROSITE" id="PS00688">
    <property type="entry name" value="SIGMA54_INTERACT_3"/>
    <property type="match status" value="1"/>
</dbReference>
<dbReference type="CDD" id="cd00130">
    <property type="entry name" value="PAS"/>
    <property type="match status" value="1"/>
</dbReference>
<keyword evidence="4" id="KW-0238">DNA-binding</keyword>
<keyword evidence="5" id="KW-0804">Transcription</keyword>
<dbReference type="SUPFAM" id="SSF46689">
    <property type="entry name" value="Homeodomain-like"/>
    <property type="match status" value="1"/>
</dbReference>
<dbReference type="Pfam" id="PF00158">
    <property type="entry name" value="Sigma54_activat"/>
    <property type="match status" value="1"/>
</dbReference>
<dbReference type="SMART" id="SM00091">
    <property type="entry name" value="PAS"/>
    <property type="match status" value="1"/>
</dbReference>
<name>A0ABZ2CGR5_9BACI</name>
<dbReference type="Gene3D" id="3.40.50.300">
    <property type="entry name" value="P-loop containing nucleotide triphosphate hydrolases"/>
    <property type="match status" value="1"/>
</dbReference>
<dbReference type="InterPro" id="IPR000014">
    <property type="entry name" value="PAS"/>
</dbReference>
<dbReference type="InterPro" id="IPR009057">
    <property type="entry name" value="Homeodomain-like_sf"/>
</dbReference>
<dbReference type="InterPro" id="IPR003593">
    <property type="entry name" value="AAA+_ATPase"/>
</dbReference>
<dbReference type="Gene3D" id="1.10.10.60">
    <property type="entry name" value="Homeodomain-like"/>
    <property type="match status" value="1"/>
</dbReference>
<dbReference type="Pfam" id="PF02954">
    <property type="entry name" value="HTH_8"/>
    <property type="match status" value="1"/>
</dbReference>
<reference evidence="8 9" key="1">
    <citation type="submission" date="2023-10" db="EMBL/GenBank/DDBJ databases">
        <title>Niallia locisalis sp.nov. isolated from a salt pond sample.</title>
        <authorList>
            <person name="Li X.-J."/>
            <person name="Dong L."/>
        </authorList>
    </citation>
    <scope>NUCLEOTIDE SEQUENCE [LARGE SCALE GENOMIC DNA]</scope>
    <source>
        <strain evidence="8 9">DSM 29761</strain>
    </source>
</reference>
<proteinExistence type="predicted"/>
<dbReference type="PROSITE" id="PS00675">
    <property type="entry name" value="SIGMA54_INTERACT_1"/>
    <property type="match status" value="1"/>
</dbReference>
<dbReference type="Gene3D" id="3.40.50.10660">
    <property type="entry name" value="PrpR receptor domain-like"/>
    <property type="match status" value="1"/>
</dbReference>
<dbReference type="CDD" id="cd00009">
    <property type="entry name" value="AAA"/>
    <property type="match status" value="1"/>
</dbReference>
<dbReference type="Proteomes" id="UP001357223">
    <property type="component" value="Chromosome"/>
</dbReference>
<feature type="domain" description="PAS" evidence="7">
    <location>
        <begin position="196"/>
        <end position="249"/>
    </location>
</feature>
<dbReference type="PROSITE" id="PS50045">
    <property type="entry name" value="SIGMA54_INTERACT_4"/>
    <property type="match status" value="1"/>
</dbReference>
<dbReference type="InterPro" id="IPR058031">
    <property type="entry name" value="AAA_lid_NorR"/>
</dbReference>
<evidence type="ECO:0000313" key="9">
    <source>
        <dbReference type="Proteomes" id="UP001357223"/>
    </source>
</evidence>
<evidence type="ECO:0000256" key="2">
    <source>
        <dbReference type="ARBA" id="ARBA00022840"/>
    </source>
</evidence>
<dbReference type="InterPro" id="IPR010524">
    <property type="entry name" value="Sig_transdc_resp-reg_PrpR_N"/>
</dbReference>
<dbReference type="Gene3D" id="3.40.50.2300">
    <property type="match status" value="1"/>
</dbReference>
<dbReference type="InterPro" id="IPR025943">
    <property type="entry name" value="Sigma_54_int_dom_ATP-bd_2"/>
</dbReference>
<dbReference type="InterPro" id="IPR025662">
    <property type="entry name" value="Sigma_54_int_dom_ATP-bd_1"/>
</dbReference>
<dbReference type="SUPFAM" id="SSF52540">
    <property type="entry name" value="P-loop containing nucleoside triphosphate hydrolases"/>
    <property type="match status" value="1"/>
</dbReference>
<evidence type="ECO:0000256" key="4">
    <source>
        <dbReference type="ARBA" id="ARBA00023125"/>
    </source>
</evidence>
<evidence type="ECO:0000256" key="1">
    <source>
        <dbReference type="ARBA" id="ARBA00022741"/>
    </source>
</evidence>
<dbReference type="Pfam" id="PF06506">
    <property type="entry name" value="PrpR_N"/>
    <property type="match status" value="1"/>
</dbReference>
<organism evidence="8 9">
    <name type="scientific">Niallia oryzisoli</name>
    <dbReference type="NCBI Taxonomy" id="1737571"/>
    <lineage>
        <taxon>Bacteria</taxon>
        <taxon>Bacillati</taxon>
        <taxon>Bacillota</taxon>
        <taxon>Bacilli</taxon>
        <taxon>Bacillales</taxon>
        <taxon>Bacillaceae</taxon>
        <taxon>Niallia</taxon>
    </lineage>
</organism>
<accession>A0ABZ2CGR5</accession>
<keyword evidence="9" id="KW-1185">Reference proteome</keyword>
<keyword evidence="3" id="KW-0805">Transcription regulation</keyword>
<evidence type="ECO:0000259" key="6">
    <source>
        <dbReference type="PROSITE" id="PS50045"/>
    </source>
</evidence>
<feature type="domain" description="Sigma-54 factor interaction" evidence="6">
    <location>
        <begin position="323"/>
        <end position="551"/>
    </location>
</feature>
<dbReference type="Gene3D" id="3.30.450.20">
    <property type="entry name" value="PAS domain"/>
    <property type="match status" value="1"/>
</dbReference>
<dbReference type="PANTHER" id="PTHR32071">
    <property type="entry name" value="TRANSCRIPTIONAL REGULATORY PROTEIN"/>
    <property type="match status" value="1"/>
</dbReference>
<dbReference type="Gene3D" id="1.10.8.60">
    <property type="match status" value="1"/>
</dbReference>
<dbReference type="InterPro" id="IPR002197">
    <property type="entry name" value="HTH_Fis"/>
</dbReference>
<dbReference type="SUPFAM" id="SSF159800">
    <property type="entry name" value="PrpR receptor domain-like"/>
    <property type="match status" value="1"/>
</dbReference>
<keyword evidence="2" id="KW-0067">ATP-binding</keyword>
<dbReference type="InterPro" id="IPR035965">
    <property type="entry name" value="PAS-like_dom_sf"/>
</dbReference>
<dbReference type="Pfam" id="PF25601">
    <property type="entry name" value="AAA_lid_14"/>
    <property type="match status" value="1"/>
</dbReference>
<evidence type="ECO:0000313" key="8">
    <source>
        <dbReference type="EMBL" id="WVX81730.1"/>
    </source>
</evidence>
<dbReference type="InterPro" id="IPR002078">
    <property type="entry name" value="Sigma_54_int"/>
</dbReference>
<dbReference type="EMBL" id="CP137640">
    <property type="protein sequence ID" value="WVX81730.1"/>
    <property type="molecule type" value="Genomic_DNA"/>
</dbReference>
<sequence>MNFKMIMTSGNPELTTKIEKIAKELNFSVTVVEGILNEAAQEVKRLVSQGGFEVVISRAGTAKEIAKLVQLPIVHSASSNFDILDSFKRAKDLGDKICFITYPEEGFAFNFDQVKEIVGFDVTILPYHTWDELVKQIKKAKEMGMEVVVGGGIRAHEIVQNHGMKSMNVITSDRTIKRTLILASQVAQDRILIKKETERMKAVINVTEEGILFLSKEGQIETFNPAAERIFGIKESLVTGKRIEEIRNPLLLNLLQEKKIYTDNGSFRLQNLIVNYEPLIVGLDRIGTVIICREISKIQKLESEIRRELHSKGLIARFTLEDIRHKSEQIELAINLAKEYAVTDSTVLIIGESGTGKELMAQGIHNASNRKDGPFVAVNCAALPENLIESELFGYAAGAFTGANKGGKQGFFELAHGGTIFLDEIGEIPDFIQTRLLRVLQEREVMRIGGDRVIPVDIRVVAATNRKLWDLVKEGKFRADLYFRLNVLHMGLPALRYRKEDIPILVDFFLQKMGSKFSFEDFSDNLKNFFMTYRWPGNIRQLENIIERIQLGVQVFKGENAFINDILGETEDEDSQLNPNEVIMVEFGTMEEIEKQVINKMMELNDHNKTLVAEKLGISRTTLWKKLSENS</sequence>
<dbReference type="InterPro" id="IPR027417">
    <property type="entry name" value="P-loop_NTPase"/>
</dbReference>
<dbReference type="Pfam" id="PF13188">
    <property type="entry name" value="PAS_8"/>
    <property type="match status" value="1"/>
</dbReference>
<evidence type="ECO:0000256" key="3">
    <source>
        <dbReference type="ARBA" id="ARBA00023015"/>
    </source>
</evidence>
<dbReference type="InterPro" id="IPR025944">
    <property type="entry name" value="Sigma_54_int_dom_CS"/>
</dbReference>
<protein>
    <submittedName>
        <fullName evidence="8">Sigma 54-interacting transcriptional regulator</fullName>
    </submittedName>
</protein>
<evidence type="ECO:0000256" key="5">
    <source>
        <dbReference type="ARBA" id="ARBA00023163"/>
    </source>
</evidence>
<dbReference type="NCBIfam" id="TIGR00229">
    <property type="entry name" value="sensory_box"/>
    <property type="match status" value="1"/>
</dbReference>
<evidence type="ECO:0000259" key="7">
    <source>
        <dbReference type="PROSITE" id="PS50112"/>
    </source>
</evidence>
<dbReference type="SUPFAM" id="SSF55785">
    <property type="entry name" value="PYP-like sensor domain (PAS domain)"/>
    <property type="match status" value="1"/>
</dbReference>
<dbReference type="PROSITE" id="PS50112">
    <property type="entry name" value="PAS"/>
    <property type="match status" value="1"/>
</dbReference>
<dbReference type="RefSeq" id="WP_338450641.1">
    <property type="nucleotide sequence ID" value="NZ_CP137640.1"/>
</dbReference>
<dbReference type="PANTHER" id="PTHR32071:SF57">
    <property type="entry name" value="C4-DICARBOXYLATE TRANSPORT TRANSCRIPTIONAL REGULATORY PROTEIN DCTD"/>
    <property type="match status" value="1"/>
</dbReference>